<sequence length="161" mass="17770">MGVKAIGYEYEIIYEPGKENSAADALSRMAGNPCLDALFVSQAKVWDNIKEEAISHPYMQKIGKLATENPGSPYTWRNGLEQIWKKDSVLHYLLLLFFVAGVILSSPTSRCLTSPLTGWLGSSIVQPAKTPSARFDSHQSCIPLIPLPRISLCLPFMLTSL</sequence>
<dbReference type="EMBL" id="CM056811">
    <property type="protein sequence ID" value="KAJ8636133.1"/>
    <property type="molecule type" value="Genomic_DNA"/>
</dbReference>
<gene>
    <name evidence="1" type="ORF">MRB53_010400</name>
</gene>
<evidence type="ECO:0000313" key="1">
    <source>
        <dbReference type="EMBL" id="KAJ8636133.1"/>
    </source>
</evidence>
<comment type="caution">
    <text evidence="1">The sequence shown here is derived from an EMBL/GenBank/DDBJ whole genome shotgun (WGS) entry which is preliminary data.</text>
</comment>
<keyword evidence="2" id="KW-1185">Reference proteome</keyword>
<name>A0ACC2LSI1_PERAE</name>
<evidence type="ECO:0000313" key="2">
    <source>
        <dbReference type="Proteomes" id="UP001234297"/>
    </source>
</evidence>
<reference evidence="1 2" key="1">
    <citation type="journal article" date="2022" name="Hortic Res">
        <title>A haplotype resolved chromosomal level avocado genome allows analysis of novel avocado genes.</title>
        <authorList>
            <person name="Nath O."/>
            <person name="Fletcher S.J."/>
            <person name="Hayward A."/>
            <person name="Shaw L.M."/>
            <person name="Masouleh A.K."/>
            <person name="Furtado A."/>
            <person name="Henry R.J."/>
            <person name="Mitter N."/>
        </authorList>
    </citation>
    <scope>NUCLEOTIDE SEQUENCE [LARGE SCALE GENOMIC DNA]</scope>
    <source>
        <strain evidence="2">cv. Hass</strain>
    </source>
</reference>
<organism evidence="1 2">
    <name type="scientific">Persea americana</name>
    <name type="common">Avocado</name>
    <dbReference type="NCBI Taxonomy" id="3435"/>
    <lineage>
        <taxon>Eukaryota</taxon>
        <taxon>Viridiplantae</taxon>
        <taxon>Streptophyta</taxon>
        <taxon>Embryophyta</taxon>
        <taxon>Tracheophyta</taxon>
        <taxon>Spermatophyta</taxon>
        <taxon>Magnoliopsida</taxon>
        <taxon>Magnoliidae</taxon>
        <taxon>Laurales</taxon>
        <taxon>Lauraceae</taxon>
        <taxon>Persea</taxon>
    </lineage>
</organism>
<protein>
    <submittedName>
        <fullName evidence="1">Uncharacterized protein</fullName>
    </submittedName>
</protein>
<proteinExistence type="predicted"/>
<accession>A0ACC2LSI1</accession>
<dbReference type="Proteomes" id="UP001234297">
    <property type="component" value="Chromosome 3"/>
</dbReference>